<dbReference type="eggNOG" id="ENOG5032XN2">
    <property type="taxonomic scope" value="Bacteria"/>
</dbReference>
<proteinExistence type="predicted"/>
<dbReference type="InParanoid" id="E6W027"/>
<keyword evidence="2" id="KW-1185">Reference proteome</keyword>
<name>E6W027_DESIS</name>
<dbReference type="HOGENOM" id="CLU_1244528_0_0_0"/>
<dbReference type="OrthoDB" id="6977728at2"/>
<evidence type="ECO:0000313" key="2">
    <source>
        <dbReference type="Proteomes" id="UP000002572"/>
    </source>
</evidence>
<reference evidence="1 2" key="1">
    <citation type="submission" date="2010-12" db="EMBL/GenBank/DDBJ databases">
        <title>Complete sequence of Desulfurispirillum indicum S5.</title>
        <authorList>
            <consortium name="US DOE Joint Genome Institute"/>
            <person name="Lucas S."/>
            <person name="Copeland A."/>
            <person name="Lapidus A."/>
            <person name="Cheng J.-F."/>
            <person name="Goodwin L."/>
            <person name="Pitluck S."/>
            <person name="Chertkov O."/>
            <person name="Held B."/>
            <person name="Detter J.C."/>
            <person name="Han C."/>
            <person name="Tapia R."/>
            <person name="Land M."/>
            <person name="Hauser L."/>
            <person name="Kyrpides N."/>
            <person name="Ivanova N."/>
            <person name="Mikhailova N."/>
            <person name="Haggblom M."/>
            <person name="Rauschenbach I."/>
            <person name="Bini E."/>
            <person name="Woyke T."/>
        </authorList>
    </citation>
    <scope>NUCLEOTIDE SEQUENCE [LARGE SCALE GENOMIC DNA]</scope>
    <source>
        <strain evidence="2">ATCC BAA-1389 / DSM 22839 / S5</strain>
    </source>
</reference>
<gene>
    <name evidence="1" type="ordered locus">Selin_0399</name>
</gene>
<evidence type="ECO:0000313" key="1">
    <source>
        <dbReference type="EMBL" id="ADU65153.1"/>
    </source>
</evidence>
<dbReference type="STRING" id="653733.Selin_0399"/>
<protein>
    <submittedName>
        <fullName evidence="1">Uncharacterized protein</fullName>
    </submittedName>
</protein>
<dbReference type="KEGG" id="din:Selin_0399"/>
<organism evidence="1 2">
    <name type="scientific">Desulfurispirillum indicum (strain ATCC BAA-1389 / DSM 22839 / S5)</name>
    <dbReference type="NCBI Taxonomy" id="653733"/>
    <lineage>
        <taxon>Bacteria</taxon>
        <taxon>Pseudomonadati</taxon>
        <taxon>Chrysiogenota</taxon>
        <taxon>Chrysiogenia</taxon>
        <taxon>Chrysiogenales</taxon>
        <taxon>Chrysiogenaceae</taxon>
        <taxon>Desulfurispirillum</taxon>
    </lineage>
</organism>
<dbReference type="RefSeq" id="WP_013505042.1">
    <property type="nucleotide sequence ID" value="NC_014836.1"/>
</dbReference>
<dbReference type="EMBL" id="CP002432">
    <property type="protein sequence ID" value="ADU65153.1"/>
    <property type="molecule type" value="Genomic_DNA"/>
</dbReference>
<accession>E6W027</accession>
<sequence length="222" mass="25698">MSEISIGTSIKKSVELIENVGREVESLFQMIQHEINNAIEEHAVVKSIDDWEYDWRSDDNDWVVKDYACYLGIGGRKDKTVPKRYICLQVSLAGDGMSTKEDNNQEPLLHVMFWDGYVVFTDEYYMVPSWDDEGLKLQDEVLFNWNPEAEPWVDQEWGYSLLLTSINDLDDIRKKIVNPIFALIQGQGVEGAKLVDIEGIVRYEPSQDYGFRVKMRQCEPES</sequence>
<dbReference type="Proteomes" id="UP000002572">
    <property type="component" value="Chromosome"/>
</dbReference>
<dbReference type="AlphaFoldDB" id="E6W027"/>